<dbReference type="InterPro" id="IPR003594">
    <property type="entry name" value="HATPase_dom"/>
</dbReference>
<keyword evidence="8" id="KW-0547">Nucleotide-binding</keyword>
<comment type="caution">
    <text evidence="20">The sequence shown here is derived from an EMBL/GenBank/DDBJ whole genome shotgun (WGS) entry which is preliminary data.</text>
</comment>
<dbReference type="Pfam" id="PF02518">
    <property type="entry name" value="HATPase_c"/>
    <property type="match status" value="1"/>
</dbReference>
<dbReference type="CDD" id="cd00156">
    <property type="entry name" value="REC"/>
    <property type="match status" value="1"/>
</dbReference>
<comment type="catalytic activity">
    <reaction evidence="1">
        <text>ATP + protein L-histidine = ADP + protein N-phospho-L-histidine.</text>
        <dbReference type="EC" id="2.7.13.3"/>
    </reaction>
</comment>
<dbReference type="GO" id="GO:0000155">
    <property type="term" value="F:phosphorelay sensor kinase activity"/>
    <property type="evidence" value="ECO:0007669"/>
    <property type="project" value="InterPro"/>
</dbReference>
<dbReference type="InterPro" id="IPR035965">
    <property type="entry name" value="PAS-like_dom_sf"/>
</dbReference>
<evidence type="ECO:0000256" key="1">
    <source>
        <dbReference type="ARBA" id="ARBA00000085"/>
    </source>
</evidence>
<dbReference type="RefSeq" id="WP_208343222.1">
    <property type="nucleotide sequence ID" value="NZ_CAWQFN010000274.1"/>
</dbReference>
<dbReference type="FunFam" id="3.30.565.10:FF:000023">
    <property type="entry name" value="PAS domain-containing sensor histidine kinase"/>
    <property type="match status" value="1"/>
</dbReference>
<keyword evidence="5" id="KW-1003">Cell membrane</keyword>
<dbReference type="SMART" id="SM00086">
    <property type="entry name" value="PAC"/>
    <property type="match status" value="5"/>
</dbReference>
<feature type="domain" description="PAC" evidence="19">
    <location>
        <begin position="548"/>
        <end position="599"/>
    </location>
</feature>
<accession>A0AAP5M710</accession>
<comment type="similarity">
    <text evidence="3">In the N-terminal section; belongs to the phytochrome family.</text>
</comment>
<dbReference type="InterPro" id="IPR000700">
    <property type="entry name" value="PAS-assoc_C"/>
</dbReference>
<dbReference type="CDD" id="cd16922">
    <property type="entry name" value="HATPase_EvgS-ArcB-TorS-like"/>
    <property type="match status" value="1"/>
</dbReference>
<evidence type="ECO:0000256" key="4">
    <source>
        <dbReference type="ARBA" id="ARBA00012438"/>
    </source>
</evidence>
<dbReference type="SUPFAM" id="SSF52172">
    <property type="entry name" value="CheY-like"/>
    <property type="match status" value="2"/>
</dbReference>
<dbReference type="PROSITE" id="PS50112">
    <property type="entry name" value="PAS"/>
    <property type="match status" value="4"/>
</dbReference>
<dbReference type="InterPro" id="IPR004358">
    <property type="entry name" value="Sig_transdc_His_kin-like_C"/>
</dbReference>
<feature type="modified residue" description="4-aspartylphosphate" evidence="13">
    <location>
        <position position="59"/>
    </location>
</feature>
<dbReference type="Gene3D" id="3.40.50.2300">
    <property type="match status" value="2"/>
</dbReference>
<reference evidence="21" key="1">
    <citation type="journal article" date="2021" name="Science">
        <title>Hunting the eagle killer: A cyanobacterial neurotoxin causes vacuolar myelinopathy.</title>
        <authorList>
            <person name="Breinlinger S."/>
            <person name="Phillips T.J."/>
            <person name="Haram B.N."/>
            <person name="Mares J."/>
            <person name="Martinez Yerena J.A."/>
            <person name="Hrouzek P."/>
            <person name="Sobotka R."/>
            <person name="Henderson W.M."/>
            <person name="Schmieder P."/>
            <person name="Williams S.M."/>
            <person name="Lauderdale J.D."/>
            <person name="Wilde H.D."/>
            <person name="Gerrin W."/>
            <person name="Kust A."/>
            <person name="Washington J.W."/>
            <person name="Wagner C."/>
            <person name="Geier B."/>
            <person name="Liebeke M."/>
            <person name="Enke H."/>
            <person name="Niedermeyer T.H.J."/>
            <person name="Wilde S.B."/>
        </authorList>
    </citation>
    <scope>NUCLEOTIDE SEQUENCE [LARGE SCALE GENOMIC DNA]</scope>
    <source>
        <strain evidence="21">Thurmond2011</strain>
    </source>
</reference>
<dbReference type="PANTHER" id="PTHR43304:SF1">
    <property type="entry name" value="PAC DOMAIN-CONTAINING PROTEIN"/>
    <property type="match status" value="1"/>
</dbReference>
<feature type="domain" description="Response regulatory" evidence="17">
    <location>
        <begin position="1252"/>
        <end position="1370"/>
    </location>
</feature>
<dbReference type="SUPFAM" id="SSF55874">
    <property type="entry name" value="ATPase domain of HSP90 chaperone/DNA topoisomerase II/histidine kinase"/>
    <property type="match status" value="1"/>
</dbReference>
<dbReference type="CDD" id="cd00082">
    <property type="entry name" value="HisKA"/>
    <property type="match status" value="1"/>
</dbReference>
<gene>
    <name evidence="20" type="ORF">G7B40_008640</name>
</gene>
<dbReference type="Pfam" id="PF13426">
    <property type="entry name" value="PAS_9"/>
    <property type="match status" value="1"/>
</dbReference>
<evidence type="ECO:0000256" key="8">
    <source>
        <dbReference type="ARBA" id="ARBA00022741"/>
    </source>
</evidence>
<dbReference type="Pfam" id="PF08447">
    <property type="entry name" value="PAS_3"/>
    <property type="match status" value="4"/>
</dbReference>
<feature type="domain" description="PAC" evidence="19">
    <location>
        <begin position="419"/>
        <end position="471"/>
    </location>
</feature>
<keyword evidence="21" id="KW-1185">Reference proteome</keyword>
<evidence type="ECO:0000256" key="12">
    <source>
        <dbReference type="ARBA" id="ARBA00023136"/>
    </source>
</evidence>
<evidence type="ECO:0000259" key="19">
    <source>
        <dbReference type="PROSITE" id="PS50113"/>
    </source>
</evidence>
<dbReference type="SMART" id="SM00388">
    <property type="entry name" value="HisKA"/>
    <property type="match status" value="1"/>
</dbReference>
<evidence type="ECO:0000256" key="13">
    <source>
        <dbReference type="PROSITE-ProRule" id="PRU00169"/>
    </source>
</evidence>
<dbReference type="InterPro" id="IPR003661">
    <property type="entry name" value="HisK_dim/P_dom"/>
</dbReference>
<dbReference type="Gene3D" id="1.10.287.130">
    <property type="match status" value="1"/>
</dbReference>
<dbReference type="EMBL" id="JAALHA020000003">
    <property type="protein sequence ID" value="MDR9894635.1"/>
    <property type="molecule type" value="Genomic_DNA"/>
</dbReference>
<feature type="domain" description="PAC" evidence="19">
    <location>
        <begin position="935"/>
        <end position="988"/>
    </location>
</feature>
<feature type="domain" description="PAC" evidence="19">
    <location>
        <begin position="800"/>
        <end position="861"/>
    </location>
</feature>
<dbReference type="InterPro" id="IPR013655">
    <property type="entry name" value="PAS_fold_3"/>
</dbReference>
<dbReference type="SMART" id="SM00387">
    <property type="entry name" value="HATPase_c"/>
    <property type="match status" value="1"/>
</dbReference>
<evidence type="ECO:0000259" key="17">
    <source>
        <dbReference type="PROSITE" id="PS50110"/>
    </source>
</evidence>
<feature type="domain" description="Phytochrome chromophore attachment site" evidence="15">
    <location>
        <begin position="158"/>
        <end position="313"/>
    </location>
</feature>
<evidence type="ECO:0000256" key="9">
    <source>
        <dbReference type="ARBA" id="ARBA00022777"/>
    </source>
</evidence>
<evidence type="ECO:0000259" key="18">
    <source>
        <dbReference type="PROSITE" id="PS50112"/>
    </source>
</evidence>
<evidence type="ECO:0000256" key="7">
    <source>
        <dbReference type="ARBA" id="ARBA00022679"/>
    </source>
</evidence>
<dbReference type="InterPro" id="IPR036890">
    <property type="entry name" value="HATPase_C_sf"/>
</dbReference>
<keyword evidence="11" id="KW-0902">Two-component regulatory system</keyword>
<dbReference type="SUPFAM" id="SSF47384">
    <property type="entry name" value="Homodimeric domain of signal transducing histidine kinase"/>
    <property type="match status" value="1"/>
</dbReference>
<evidence type="ECO:0000256" key="3">
    <source>
        <dbReference type="ARBA" id="ARBA00006402"/>
    </source>
</evidence>
<sequence>MSQPQRTVLIVDDSPQDCELYRQYLLQDSEYQYNLVIAESGRAGLELWQRDKPDLVLLDYRLPDLDGVEFLRELQTLTRQSFLPVIVVTGVGSEAIAVEAMKAGVQNYLVKGRLTAYDLQFAVNSAIENLQLRTQLQQSIEKDRLFAQIIAQINKSGNFNQIIQTTVSEVRQFLQTDRVVVFQLHSDRTGSVVAESVEPPWQSILGFDIFDPCLAEDYVERYHQGLINLDPTAVEDYIERYRRGLVTVKTDIYDGTIDPCHVELLAAFQVRANLVVPIMHNNYFWGILIVHHCRSPRQWQQLEIDLLQELASHLSVALGKAEALRQLQNELAERKRAEASLVESERRLRLALEAARMGTWDWNILTDEIQWSDNLEALFGLESGEFNGSFTTFISSVHPEDRDRVQQAVNAALTTRAGYNIEFRVVYPNGTIRWALSQGKVFYDDLGQPVRMAGIDLDLTERKHSEAKLQESADWLKLAQKATKSGLWDLDSTTGIIKVSQEYCNLFGLDPSTEEISYENWLGLLHPDDRTRITEYVAQMIREQRQYYDTEFRIMHPHGVRWLAARTQVFYDEAGKPIRKTGNVQDISERKQAENLLKSSEERLQLSLEGSGNGLWDWNIVTGELYLSPRWLSMLGYEVGELPSHISTWEELIYPEDKPFVMERLNAHLLDSSLPYKFDYRVLTKSGEPKWIGNYGKVVVRDENGNPLRMAGIHQDISDRKHAEEELQLKAQVLAQTHDSVVSTDIDGYITSWNHGAQRVFGYSATEVIGQHIDLLYPRPEMRDILQNQIIKPLKAKGEHEVEVKAQGKSGEPIDILLSLSLLRDSEALPPTADRNKIPVGMIGFSMDITSRKQAEQELRESEARYRYLAETIPHLVWTCDAQGNCDYVNQRLCEYTGLTFKQALAFGWLSAVHPDDMQATQEVWETAVSNGTFYKHEYRFQRNSDATYRWHLILGLPLKDEQGRVVKWFGTCTDIHDQKELEIERDRVLELEQVARNEAERANRIKDEFLAILSHELRSPLNPILGWTKLLQTRKMDENKTAEALATIERNAKLQTQLIDDLLDIARILRGKLSLNPDPVNLTFVIEAAIDTVRTAAVAKSILIHPVLRNIGQVSGDAVRLQQVFWNLLSNAIKFTPHGGRVDIVLERLGDQAQVKITDTGKGISPDFLPHIFESFRQEDVSITRKYGGLGLGLAIVRHITEAHGGTVSVDSPGVGQGSTFTVTLPLLNIEPDSDASQEFSAEELNLTGIKVLTIDDEPDSREFLTVLLEYYGAQVMTVATSTEFFTALESFQPDVLVSDIGMPDVDGYTLLRQVRYLPPERGGQIPAIALTAYAGEINQQQALAAGFQSHLSKPIDPELLVQAVIKLTSSAS</sequence>
<evidence type="ECO:0000256" key="14">
    <source>
        <dbReference type="SAM" id="Coils"/>
    </source>
</evidence>
<dbReference type="FunFam" id="3.30.450.20:FF:000088">
    <property type="entry name" value="Sensory transduction histidine kinase"/>
    <property type="match status" value="1"/>
</dbReference>
<dbReference type="InterPro" id="IPR003018">
    <property type="entry name" value="GAF"/>
</dbReference>
<dbReference type="Pfam" id="PF00072">
    <property type="entry name" value="Response_reg"/>
    <property type="match status" value="2"/>
</dbReference>
<dbReference type="SUPFAM" id="SSF55785">
    <property type="entry name" value="PYP-like sensor domain (PAS domain)"/>
    <property type="match status" value="5"/>
</dbReference>
<evidence type="ECO:0000259" key="16">
    <source>
        <dbReference type="PROSITE" id="PS50109"/>
    </source>
</evidence>
<dbReference type="PANTHER" id="PTHR43304">
    <property type="entry name" value="PHYTOCHROME-LIKE PROTEIN CPH1"/>
    <property type="match status" value="1"/>
</dbReference>
<dbReference type="CDD" id="cd17580">
    <property type="entry name" value="REC_2_DhkD-like"/>
    <property type="match status" value="1"/>
</dbReference>
<evidence type="ECO:0000256" key="10">
    <source>
        <dbReference type="ARBA" id="ARBA00022840"/>
    </source>
</evidence>
<keyword evidence="9" id="KW-0418">Kinase</keyword>
<dbReference type="Gene3D" id="2.10.70.100">
    <property type="match status" value="2"/>
</dbReference>
<keyword evidence="6 13" id="KW-0597">Phosphoprotein</keyword>
<feature type="domain" description="Histidine kinase" evidence="16">
    <location>
        <begin position="1013"/>
        <end position="1230"/>
    </location>
</feature>
<feature type="domain" description="PAS" evidence="18">
    <location>
        <begin position="862"/>
        <end position="932"/>
    </location>
</feature>
<dbReference type="InterPro" id="IPR005467">
    <property type="entry name" value="His_kinase_dom"/>
</dbReference>
<evidence type="ECO:0000256" key="6">
    <source>
        <dbReference type="ARBA" id="ARBA00022553"/>
    </source>
</evidence>
<evidence type="ECO:0000313" key="20">
    <source>
        <dbReference type="EMBL" id="MDR9894635.1"/>
    </source>
</evidence>
<organism evidence="20 21">
    <name type="scientific">Aetokthonos hydrillicola Thurmond2011</name>
    <dbReference type="NCBI Taxonomy" id="2712845"/>
    <lineage>
        <taxon>Bacteria</taxon>
        <taxon>Bacillati</taxon>
        <taxon>Cyanobacteriota</taxon>
        <taxon>Cyanophyceae</taxon>
        <taxon>Nostocales</taxon>
        <taxon>Hapalosiphonaceae</taxon>
        <taxon>Aetokthonos</taxon>
    </lineage>
</organism>
<evidence type="ECO:0000256" key="5">
    <source>
        <dbReference type="ARBA" id="ARBA00022475"/>
    </source>
</evidence>
<dbReference type="InterPro" id="IPR011006">
    <property type="entry name" value="CheY-like_superfamily"/>
</dbReference>
<feature type="domain" description="PAS" evidence="18">
    <location>
        <begin position="726"/>
        <end position="797"/>
    </location>
</feature>
<feature type="modified residue" description="4-aspartylphosphate" evidence="13">
    <location>
        <position position="1301"/>
    </location>
</feature>
<evidence type="ECO:0000256" key="2">
    <source>
        <dbReference type="ARBA" id="ARBA00004236"/>
    </source>
</evidence>
<dbReference type="PROSITE" id="PS50110">
    <property type="entry name" value="RESPONSE_REGULATORY"/>
    <property type="match status" value="2"/>
</dbReference>
<proteinExistence type="inferred from homology"/>
<dbReference type="InterPro" id="IPR036097">
    <property type="entry name" value="HisK_dim/P_sf"/>
</dbReference>
<keyword evidence="7" id="KW-0808">Transferase</keyword>
<dbReference type="SMART" id="SM00448">
    <property type="entry name" value="REC"/>
    <property type="match status" value="2"/>
</dbReference>
<dbReference type="Pfam" id="PF00512">
    <property type="entry name" value="HisKA"/>
    <property type="match status" value="1"/>
</dbReference>
<dbReference type="SMART" id="SM00091">
    <property type="entry name" value="PAS"/>
    <property type="match status" value="5"/>
</dbReference>
<feature type="domain" description="Response regulatory" evidence="17">
    <location>
        <begin position="7"/>
        <end position="126"/>
    </location>
</feature>
<keyword evidence="14" id="KW-0175">Coiled coil</keyword>
<dbReference type="InterPro" id="IPR001789">
    <property type="entry name" value="Sig_transdc_resp-reg_receiver"/>
</dbReference>
<feature type="domain" description="PAS" evidence="18">
    <location>
        <begin position="600"/>
        <end position="672"/>
    </location>
</feature>
<dbReference type="InterPro" id="IPR001610">
    <property type="entry name" value="PAC"/>
</dbReference>
<dbReference type="Proteomes" id="UP000667802">
    <property type="component" value="Unassembled WGS sequence"/>
</dbReference>
<evidence type="ECO:0000256" key="11">
    <source>
        <dbReference type="ARBA" id="ARBA00023012"/>
    </source>
</evidence>
<dbReference type="Gene3D" id="3.30.450.20">
    <property type="entry name" value="PAS domain"/>
    <property type="match status" value="5"/>
</dbReference>
<keyword evidence="12" id="KW-0472">Membrane</keyword>
<dbReference type="GO" id="GO:0005524">
    <property type="term" value="F:ATP binding"/>
    <property type="evidence" value="ECO:0007669"/>
    <property type="project" value="UniProtKB-KW"/>
</dbReference>
<evidence type="ECO:0000313" key="21">
    <source>
        <dbReference type="Proteomes" id="UP000667802"/>
    </source>
</evidence>
<dbReference type="InterPro" id="IPR000014">
    <property type="entry name" value="PAS"/>
</dbReference>
<dbReference type="EC" id="2.7.13.3" evidence="4"/>
<dbReference type="InterPro" id="IPR016132">
    <property type="entry name" value="Phyto_chromo_attachment"/>
</dbReference>
<keyword evidence="10" id="KW-0067">ATP-binding</keyword>
<dbReference type="Pfam" id="PF01590">
    <property type="entry name" value="GAF"/>
    <property type="match status" value="1"/>
</dbReference>
<dbReference type="InterPro" id="IPR029016">
    <property type="entry name" value="GAF-like_dom_sf"/>
</dbReference>
<evidence type="ECO:0000259" key="15">
    <source>
        <dbReference type="PROSITE" id="PS50046"/>
    </source>
</evidence>
<dbReference type="Gene3D" id="3.30.565.10">
    <property type="entry name" value="Histidine kinase-like ATPase, C-terminal domain"/>
    <property type="match status" value="1"/>
</dbReference>
<dbReference type="PROSITE" id="PS50109">
    <property type="entry name" value="HIS_KIN"/>
    <property type="match status" value="1"/>
</dbReference>
<feature type="domain" description="PAS" evidence="18">
    <location>
        <begin position="344"/>
        <end position="416"/>
    </location>
</feature>
<dbReference type="Gene3D" id="3.30.450.40">
    <property type="match status" value="1"/>
</dbReference>
<dbReference type="CDD" id="cd00130">
    <property type="entry name" value="PAS"/>
    <property type="match status" value="5"/>
</dbReference>
<dbReference type="InterPro" id="IPR052162">
    <property type="entry name" value="Sensor_kinase/Photoreceptor"/>
</dbReference>
<dbReference type="SUPFAM" id="SSF55781">
    <property type="entry name" value="GAF domain-like"/>
    <property type="match status" value="1"/>
</dbReference>
<name>A0AAP5M710_9CYAN</name>
<dbReference type="GO" id="GO:0005886">
    <property type="term" value="C:plasma membrane"/>
    <property type="evidence" value="ECO:0007669"/>
    <property type="project" value="UniProtKB-SubCell"/>
</dbReference>
<protein>
    <recommendedName>
        <fullName evidence="4">histidine kinase</fullName>
        <ecNumber evidence="4">2.7.13.3</ecNumber>
    </recommendedName>
</protein>
<feature type="coiled-coil region" evidence="14">
    <location>
        <begin position="320"/>
        <end position="354"/>
    </location>
</feature>
<comment type="subcellular location">
    <subcellularLocation>
        <location evidence="2">Cell membrane</location>
    </subcellularLocation>
</comment>
<dbReference type="PROSITE" id="PS50046">
    <property type="entry name" value="PHYTOCHROME_2"/>
    <property type="match status" value="1"/>
</dbReference>
<dbReference type="FunFam" id="3.30.450.20:FF:000099">
    <property type="entry name" value="Sensory box sensor histidine kinase"/>
    <property type="match status" value="1"/>
</dbReference>
<dbReference type="PROSITE" id="PS50113">
    <property type="entry name" value="PAC"/>
    <property type="match status" value="5"/>
</dbReference>
<dbReference type="PRINTS" id="PR00344">
    <property type="entry name" value="BCTRLSENSOR"/>
</dbReference>
<feature type="domain" description="PAC" evidence="19">
    <location>
        <begin position="676"/>
        <end position="729"/>
    </location>
</feature>
<dbReference type="SMART" id="SM00065">
    <property type="entry name" value="GAF"/>
    <property type="match status" value="1"/>
</dbReference>
<dbReference type="NCBIfam" id="TIGR00229">
    <property type="entry name" value="sensory_box"/>
    <property type="match status" value="5"/>
</dbReference>